<sequence length="217" mass="24552">MKSPVYFVALVLLATAAFIFGTDPKSETEEYCPPDIVNTKFPEPLVEKIILEDSVCIWDDAVADLRPDRPYRRGEELPAPSTNVSSDVLADQEPIAISWNLLTDIRYVLTYNKKMKMEVYAPVFPDTLKNLNGRLVSIRGYVIPFEEEQTSVALSAFPFAACFFCGKASPASVMTVTFDQPGKRYKIDARRNFSGKLRLNYDDPEQFYYVLEAAAEY</sequence>
<feature type="signal peptide" evidence="1">
    <location>
        <begin position="1"/>
        <end position="21"/>
    </location>
</feature>
<keyword evidence="1" id="KW-0732">Signal</keyword>
<reference evidence="2" key="1">
    <citation type="submission" date="2020-08" db="EMBL/GenBank/DDBJ databases">
        <title>Lewinella bacteria from marine environments.</title>
        <authorList>
            <person name="Zhong Y."/>
        </authorList>
    </citation>
    <scope>NUCLEOTIDE SEQUENCE</scope>
    <source>
        <strain evidence="2">KCTC 42187</strain>
    </source>
</reference>
<dbReference type="EMBL" id="JACSIT010000118">
    <property type="protein sequence ID" value="MBC6995131.1"/>
    <property type="molecule type" value="Genomic_DNA"/>
</dbReference>
<accession>A0A923PNX2</accession>
<feature type="chain" id="PRO_5038079353" description="DUF3299 domain-containing protein" evidence="1">
    <location>
        <begin position="22"/>
        <end position="217"/>
    </location>
</feature>
<evidence type="ECO:0000256" key="1">
    <source>
        <dbReference type="SAM" id="SignalP"/>
    </source>
</evidence>
<name>A0A923PNX2_9BACT</name>
<dbReference type="Gene3D" id="2.40.50.870">
    <property type="entry name" value="Protein of unknown function (DUF3299)"/>
    <property type="match status" value="1"/>
</dbReference>
<dbReference type="RefSeq" id="WP_187467179.1">
    <property type="nucleotide sequence ID" value="NZ_JACSIT010000118.1"/>
</dbReference>
<proteinExistence type="predicted"/>
<protein>
    <recommendedName>
        <fullName evidence="4">DUF3299 domain-containing protein</fullName>
    </recommendedName>
</protein>
<evidence type="ECO:0000313" key="3">
    <source>
        <dbReference type="Proteomes" id="UP000650081"/>
    </source>
</evidence>
<gene>
    <name evidence="2" type="ORF">H9S92_13205</name>
</gene>
<dbReference type="AlphaFoldDB" id="A0A923PNX2"/>
<keyword evidence="3" id="KW-1185">Reference proteome</keyword>
<dbReference type="Proteomes" id="UP000650081">
    <property type="component" value="Unassembled WGS sequence"/>
</dbReference>
<organism evidence="2 3">
    <name type="scientific">Neolewinella lacunae</name>
    <dbReference type="NCBI Taxonomy" id="1517758"/>
    <lineage>
        <taxon>Bacteria</taxon>
        <taxon>Pseudomonadati</taxon>
        <taxon>Bacteroidota</taxon>
        <taxon>Saprospiria</taxon>
        <taxon>Saprospirales</taxon>
        <taxon>Lewinellaceae</taxon>
        <taxon>Neolewinella</taxon>
    </lineage>
</organism>
<comment type="caution">
    <text evidence="2">The sequence shown here is derived from an EMBL/GenBank/DDBJ whole genome shotgun (WGS) entry which is preliminary data.</text>
</comment>
<evidence type="ECO:0008006" key="4">
    <source>
        <dbReference type="Google" id="ProtNLM"/>
    </source>
</evidence>
<evidence type="ECO:0000313" key="2">
    <source>
        <dbReference type="EMBL" id="MBC6995131.1"/>
    </source>
</evidence>